<organism evidence="4">
    <name type="scientific">Laccaria bicolor (strain S238N-H82 / ATCC MYA-4686)</name>
    <name type="common">Bicoloured deceiver</name>
    <name type="synonym">Laccaria laccata var. bicolor</name>
    <dbReference type="NCBI Taxonomy" id="486041"/>
    <lineage>
        <taxon>Eukaryota</taxon>
        <taxon>Fungi</taxon>
        <taxon>Dikarya</taxon>
        <taxon>Basidiomycota</taxon>
        <taxon>Agaricomycotina</taxon>
        <taxon>Agaricomycetes</taxon>
        <taxon>Agaricomycetidae</taxon>
        <taxon>Agaricales</taxon>
        <taxon>Agaricineae</taxon>
        <taxon>Hydnangiaceae</taxon>
        <taxon>Laccaria</taxon>
    </lineage>
</organism>
<dbReference type="InterPro" id="IPR035992">
    <property type="entry name" value="Ricin_B-like_lectins"/>
</dbReference>
<dbReference type="SUPFAM" id="SSF50370">
    <property type="entry name" value="Ricin B-like lectins"/>
    <property type="match status" value="1"/>
</dbReference>
<name>B0DMI1_LACBS</name>
<keyword evidence="4" id="KW-1185">Reference proteome</keyword>
<dbReference type="InParanoid" id="B0DMI1"/>
<evidence type="ECO:0000259" key="2">
    <source>
        <dbReference type="Pfam" id="PF21595"/>
    </source>
</evidence>
<protein>
    <submittedName>
        <fullName evidence="3">Predicted protein</fullName>
    </submittedName>
</protein>
<keyword evidence="1" id="KW-0732">Signal</keyword>
<feature type="chain" id="PRO_5002747266" evidence="1">
    <location>
        <begin position="22"/>
        <end position="162"/>
    </location>
</feature>
<reference evidence="3 4" key="1">
    <citation type="journal article" date="2008" name="Nature">
        <title>The genome of Laccaria bicolor provides insights into mycorrhizal symbiosis.</title>
        <authorList>
            <person name="Martin F."/>
            <person name="Aerts A."/>
            <person name="Ahren D."/>
            <person name="Brun A."/>
            <person name="Danchin E.G.J."/>
            <person name="Duchaussoy F."/>
            <person name="Gibon J."/>
            <person name="Kohler A."/>
            <person name="Lindquist E."/>
            <person name="Pereda V."/>
            <person name="Salamov A."/>
            <person name="Shapiro H.J."/>
            <person name="Wuyts J."/>
            <person name="Blaudez D."/>
            <person name="Buee M."/>
            <person name="Brokstein P."/>
            <person name="Canbaeck B."/>
            <person name="Cohen D."/>
            <person name="Courty P.E."/>
            <person name="Coutinho P.M."/>
            <person name="Delaruelle C."/>
            <person name="Detter J.C."/>
            <person name="Deveau A."/>
            <person name="DiFazio S."/>
            <person name="Duplessis S."/>
            <person name="Fraissinet-Tachet L."/>
            <person name="Lucic E."/>
            <person name="Frey-Klett P."/>
            <person name="Fourrey C."/>
            <person name="Feussner I."/>
            <person name="Gay G."/>
            <person name="Grimwood J."/>
            <person name="Hoegger P.J."/>
            <person name="Jain P."/>
            <person name="Kilaru S."/>
            <person name="Labbe J."/>
            <person name="Lin Y.C."/>
            <person name="Legue V."/>
            <person name="Le Tacon F."/>
            <person name="Marmeisse R."/>
            <person name="Melayah D."/>
            <person name="Montanini B."/>
            <person name="Muratet M."/>
            <person name="Nehls U."/>
            <person name="Niculita-Hirzel H."/>
            <person name="Oudot-Le Secq M.P."/>
            <person name="Peter M."/>
            <person name="Quesneville H."/>
            <person name="Rajashekar B."/>
            <person name="Reich M."/>
            <person name="Rouhier N."/>
            <person name="Schmutz J."/>
            <person name="Yin T."/>
            <person name="Chalot M."/>
            <person name="Henrissat B."/>
            <person name="Kuees U."/>
            <person name="Lucas S."/>
            <person name="Van de Peer Y."/>
            <person name="Podila G.K."/>
            <person name="Polle A."/>
            <person name="Pukkila P.J."/>
            <person name="Richardson P.M."/>
            <person name="Rouze P."/>
            <person name="Sanders I.R."/>
            <person name="Stajich J.E."/>
            <person name="Tunlid A."/>
            <person name="Tuskan G."/>
            <person name="Grigoriev I.V."/>
        </authorList>
    </citation>
    <scope>NUCLEOTIDE SEQUENCE [LARGE SCALE GENOMIC DNA]</scope>
    <source>
        <strain evidence="4">S238N-H82 / ATCC MYA-4686</strain>
    </source>
</reference>
<evidence type="ECO:0000313" key="3">
    <source>
        <dbReference type="EMBL" id="EDR04293.1"/>
    </source>
</evidence>
<evidence type="ECO:0000313" key="4">
    <source>
        <dbReference type="Proteomes" id="UP000001194"/>
    </source>
</evidence>
<gene>
    <name evidence="3" type="ORF">LACBIDRAFT_330799</name>
</gene>
<dbReference type="GeneID" id="6080692"/>
<accession>B0DMI1</accession>
<dbReference type="Pfam" id="PF21595">
    <property type="entry name" value="CCL2-like"/>
    <property type="match status" value="1"/>
</dbReference>
<dbReference type="Gene3D" id="2.80.10.50">
    <property type="match status" value="1"/>
</dbReference>
<sequence>MQFKTFVNAVALALFAASVHAKVPAGTYSIVNKVPSSDGLSRAITFNGEGQTVTVSFDDSTASKQWIVEDYDGKAQSISPVDGDGLQCAWGQDVVTVLPAHNYVWTITQNEDDPTTYTIQDGGETVYWGLGATDVNTEVTISGEKTETGEQSWKFVEAQLSV</sequence>
<dbReference type="KEGG" id="lbc:LACBIDRAFT_330799"/>
<dbReference type="RefSeq" id="XP_001885184.1">
    <property type="nucleotide sequence ID" value="XM_001885149.1"/>
</dbReference>
<feature type="domain" description="CCL2-like lectin" evidence="2">
    <location>
        <begin position="26"/>
        <end position="153"/>
    </location>
</feature>
<dbReference type="Proteomes" id="UP000001194">
    <property type="component" value="Unassembled WGS sequence"/>
</dbReference>
<proteinExistence type="predicted"/>
<dbReference type="AlphaFoldDB" id="B0DMI1"/>
<feature type="signal peptide" evidence="1">
    <location>
        <begin position="1"/>
        <end position="21"/>
    </location>
</feature>
<dbReference type="HOGENOM" id="CLU_129978_0_0_1"/>
<dbReference type="OrthoDB" id="5271368at2759"/>
<dbReference type="EMBL" id="DS547119">
    <property type="protein sequence ID" value="EDR04293.1"/>
    <property type="molecule type" value="Genomic_DNA"/>
</dbReference>
<evidence type="ECO:0000256" key="1">
    <source>
        <dbReference type="SAM" id="SignalP"/>
    </source>
</evidence>
<dbReference type="CDD" id="cd23715">
    <property type="entry name" value="beta-trefoil_Ricin_CCL2"/>
    <property type="match status" value="1"/>
</dbReference>
<dbReference type="InterPro" id="IPR048746">
    <property type="entry name" value="CCL2-like_lectin"/>
</dbReference>